<dbReference type="GO" id="GO:0004252">
    <property type="term" value="F:serine-type endopeptidase activity"/>
    <property type="evidence" value="ECO:0007669"/>
    <property type="project" value="InterPro"/>
</dbReference>
<feature type="domain" description="Peptidase S9 prolyl oligopeptidase catalytic" evidence="2">
    <location>
        <begin position="397"/>
        <end position="609"/>
    </location>
</feature>
<dbReference type="Gene3D" id="2.120.10.30">
    <property type="entry name" value="TolB, C-terminal domain"/>
    <property type="match status" value="1"/>
</dbReference>
<dbReference type="AlphaFoldDB" id="A0A6P2BQW2"/>
<dbReference type="InterPro" id="IPR002470">
    <property type="entry name" value="Peptidase_S9A"/>
</dbReference>
<keyword evidence="4" id="KW-1185">Reference proteome</keyword>
<sequence>MVDLIPRSVLFGNPERTSPEISPDGGSLAWIAPDEGVLNLWVAPIDSGVDWAAARVVTEDRDRGVRAYAWARDGRHLLYIQDVGGDENWRLYDVDPQTLERRDLTPFEKIHATIIGTSKRRPTEVLVGLNADNPQLHDVYRLDLVSGALVKEIENPGYAGWVADEDLVVRCAIAPLPDGSFNVLIRESAADQFRHLLTIPAEDATSTDVVSFSGDGRSLLMISAAGTDTGRLTRVDLATGDSAVLFEDAEADVAGVLLHPDTRDPQIVSVLKDRMTYAVLDPSVEDDLKAVRALHPGDPSFSGRDEADTTWLIAFNVDAGSVTYFMFDRAAKSGRLLFEARPALSGYELAAMEPFAFTARDGLVVHGYATFPPGLGRENLPAVVNVHGGPQVRDAWGYNPEAQWLANRGYLCVQVNYRGSTGYGKAFVAAGDREWGGKMHDDLIDAVDYVVSKGWADRSKVAIYGGSYGGYAALVGAAFTPDVFCCAVDIVGPSNLKTLLETIPPYWAPMIAQLYRRVGNPETDQEFLWSRSPLSRAHDIRIPLLIAQGANDPRVKQAESEQIVAALTEAGIDHEYLLFPDEGHGFAKPENRIKFYTAAEKFLARYLGGRHEE</sequence>
<reference evidence="3 4" key="1">
    <citation type="submission" date="2018-11" db="EMBL/GenBank/DDBJ databases">
        <title>Trebonia kvetii gen.nov., sp.nov., a novel acidophilic actinobacterium, and proposal of the new actinobacterial family Treboniaceae fam. nov.</title>
        <authorList>
            <person name="Rapoport D."/>
            <person name="Sagova-Mareckova M."/>
            <person name="Sedlacek I."/>
            <person name="Provaznik J."/>
            <person name="Kralova S."/>
            <person name="Pavlinic D."/>
            <person name="Benes V."/>
            <person name="Kopecky J."/>
        </authorList>
    </citation>
    <scope>NUCLEOTIDE SEQUENCE [LARGE SCALE GENOMIC DNA]</scope>
    <source>
        <strain evidence="3 4">15Tr583</strain>
    </source>
</reference>
<dbReference type="SUPFAM" id="SSF82171">
    <property type="entry name" value="DPP6 N-terminal domain-like"/>
    <property type="match status" value="1"/>
</dbReference>
<comment type="caution">
    <text evidence="3">The sequence shown here is derived from an EMBL/GenBank/DDBJ whole genome shotgun (WGS) entry which is preliminary data.</text>
</comment>
<dbReference type="InterPro" id="IPR011042">
    <property type="entry name" value="6-blade_b-propeller_TolB-like"/>
</dbReference>
<evidence type="ECO:0000313" key="4">
    <source>
        <dbReference type="Proteomes" id="UP000460272"/>
    </source>
</evidence>
<accession>A0A6P2BQW2</accession>
<evidence type="ECO:0000256" key="1">
    <source>
        <dbReference type="ARBA" id="ARBA00022801"/>
    </source>
</evidence>
<gene>
    <name evidence="3" type="ORF">EAS64_34945</name>
</gene>
<protein>
    <submittedName>
        <fullName evidence="3">S9 family peptidase</fullName>
    </submittedName>
</protein>
<dbReference type="PRINTS" id="PR00862">
    <property type="entry name" value="PROLIGOPTASE"/>
</dbReference>
<proteinExistence type="predicted"/>
<dbReference type="RefSeq" id="WP_145860134.1">
    <property type="nucleotide sequence ID" value="NZ_RPFW01000008.1"/>
</dbReference>
<dbReference type="Gene3D" id="3.40.50.1820">
    <property type="entry name" value="alpha/beta hydrolase"/>
    <property type="match status" value="1"/>
</dbReference>
<dbReference type="PANTHER" id="PTHR42776:SF27">
    <property type="entry name" value="DIPEPTIDYL PEPTIDASE FAMILY MEMBER 6"/>
    <property type="match status" value="1"/>
</dbReference>
<organism evidence="3 4">
    <name type="scientific">Trebonia kvetii</name>
    <dbReference type="NCBI Taxonomy" id="2480626"/>
    <lineage>
        <taxon>Bacteria</taxon>
        <taxon>Bacillati</taxon>
        <taxon>Actinomycetota</taxon>
        <taxon>Actinomycetes</taxon>
        <taxon>Streptosporangiales</taxon>
        <taxon>Treboniaceae</taxon>
        <taxon>Trebonia</taxon>
    </lineage>
</organism>
<dbReference type="EMBL" id="RPFW01000008">
    <property type="protein sequence ID" value="TVZ00586.1"/>
    <property type="molecule type" value="Genomic_DNA"/>
</dbReference>
<dbReference type="GO" id="GO:0006508">
    <property type="term" value="P:proteolysis"/>
    <property type="evidence" value="ECO:0007669"/>
    <property type="project" value="InterPro"/>
</dbReference>
<dbReference type="InterPro" id="IPR001375">
    <property type="entry name" value="Peptidase_S9_cat"/>
</dbReference>
<dbReference type="SUPFAM" id="SSF53474">
    <property type="entry name" value="alpha/beta-Hydrolases"/>
    <property type="match status" value="1"/>
</dbReference>
<dbReference type="OrthoDB" id="3325701at2"/>
<keyword evidence="1" id="KW-0378">Hydrolase</keyword>
<evidence type="ECO:0000259" key="2">
    <source>
        <dbReference type="Pfam" id="PF00326"/>
    </source>
</evidence>
<name>A0A6P2BQW2_9ACTN</name>
<dbReference type="Proteomes" id="UP000460272">
    <property type="component" value="Unassembled WGS sequence"/>
</dbReference>
<dbReference type="InterPro" id="IPR029058">
    <property type="entry name" value="AB_hydrolase_fold"/>
</dbReference>
<evidence type="ECO:0000313" key="3">
    <source>
        <dbReference type="EMBL" id="TVZ00586.1"/>
    </source>
</evidence>
<dbReference type="PANTHER" id="PTHR42776">
    <property type="entry name" value="SERINE PEPTIDASE S9 FAMILY MEMBER"/>
    <property type="match status" value="1"/>
</dbReference>
<dbReference type="Pfam" id="PF00326">
    <property type="entry name" value="Peptidase_S9"/>
    <property type="match status" value="1"/>
</dbReference>